<dbReference type="RefSeq" id="WP_176213281.1">
    <property type="nucleotide sequence ID" value="NZ_FWWY01000002.1"/>
</dbReference>
<dbReference type="InterPro" id="IPR011008">
    <property type="entry name" value="Dimeric_a/b-barrel"/>
</dbReference>
<dbReference type="Gene3D" id="3.30.70.100">
    <property type="match status" value="1"/>
</dbReference>
<protein>
    <recommendedName>
        <fullName evidence="3">L-rhamnose mutarotase</fullName>
    </recommendedName>
</protein>
<dbReference type="AlphaFoldDB" id="A0A1W1WPM2"/>
<reference evidence="2" key="1">
    <citation type="submission" date="2017-04" db="EMBL/GenBank/DDBJ databases">
        <authorList>
            <person name="Varghese N."/>
            <person name="Submissions S."/>
        </authorList>
    </citation>
    <scope>NUCLEOTIDE SEQUENCE [LARGE SCALE GENOMIC DNA]</scope>
    <source>
        <strain evidence="2">DSM 9293</strain>
    </source>
</reference>
<evidence type="ECO:0000313" key="2">
    <source>
        <dbReference type="Proteomes" id="UP000192660"/>
    </source>
</evidence>
<organism evidence="1 2">
    <name type="scientific">Sulfobacillus thermosulfidooxidans (strain DSM 9293 / VKM B-1269 / AT-1)</name>
    <dbReference type="NCBI Taxonomy" id="929705"/>
    <lineage>
        <taxon>Bacteria</taxon>
        <taxon>Bacillati</taxon>
        <taxon>Bacillota</taxon>
        <taxon>Clostridia</taxon>
        <taxon>Eubacteriales</taxon>
        <taxon>Clostridiales Family XVII. Incertae Sedis</taxon>
        <taxon>Sulfobacillus</taxon>
    </lineage>
</organism>
<dbReference type="InterPro" id="IPR008000">
    <property type="entry name" value="Rham/fucose_mutarotase"/>
</dbReference>
<keyword evidence="2" id="KW-1185">Reference proteome</keyword>
<gene>
    <name evidence="1" type="ORF">SAMN00768000_3553</name>
</gene>
<dbReference type="SUPFAM" id="SSF54909">
    <property type="entry name" value="Dimeric alpha+beta barrel"/>
    <property type="match status" value="1"/>
</dbReference>
<evidence type="ECO:0000313" key="1">
    <source>
        <dbReference type="EMBL" id="SMC07960.1"/>
    </source>
</evidence>
<evidence type="ECO:0008006" key="3">
    <source>
        <dbReference type="Google" id="ProtNLM"/>
    </source>
</evidence>
<dbReference type="Pfam" id="PF05336">
    <property type="entry name" value="rhaM"/>
    <property type="match status" value="1"/>
</dbReference>
<dbReference type="EMBL" id="FWWY01000002">
    <property type="protein sequence ID" value="SMC07960.1"/>
    <property type="molecule type" value="Genomic_DNA"/>
</dbReference>
<name>A0A1W1WPM2_SULTA</name>
<accession>A0A1W1WPM2</accession>
<dbReference type="Proteomes" id="UP000192660">
    <property type="component" value="Unassembled WGS sequence"/>
</dbReference>
<sequence>MQRVGFVLKIHPGTEIEYRVRHQHVYPELLQAFHERPVEM</sequence>
<proteinExistence type="predicted"/>
<dbReference type="GO" id="GO:0016857">
    <property type="term" value="F:racemase and epimerase activity, acting on carbohydrates and derivatives"/>
    <property type="evidence" value="ECO:0007669"/>
    <property type="project" value="InterPro"/>
</dbReference>